<protein>
    <recommendedName>
        <fullName evidence="1">Pyrin domain-containing protein</fullName>
    </recommendedName>
</protein>
<evidence type="ECO:0000259" key="1">
    <source>
        <dbReference type="PROSITE" id="PS50824"/>
    </source>
</evidence>
<dbReference type="InterPro" id="IPR004020">
    <property type="entry name" value="DAPIN"/>
</dbReference>
<dbReference type="PROSITE" id="PS50824">
    <property type="entry name" value="DAPIN"/>
    <property type="match status" value="1"/>
</dbReference>
<dbReference type="AlphaFoldDB" id="A0A8C8VML3"/>
<dbReference type="Pfam" id="PF02758">
    <property type="entry name" value="PYRIN"/>
    <property type="match status" value="1"/>
</dbReference>
<dbReference type="Gene3D" id="1.10.533.10">
    <property type="entry name" value="Death Domain, Fas"/>
    <property type="match status" value="1"/>
</dbReference>
<reference evidence="2" key="2">
    <citation type="submission" date="2025-09" db="UniProtKB">
        <authorList>
            <consortium name="Ensembl"/>
        </authorList>
    </citation>
    <scope>IDENTIFICATION</scope>
</reference>
<dbReference type="SMART" id="SM01289">
    <property type="entry name" value="PYRIN"/>
    <property type="match status" value="1"/>
</dbReference>
<dbReference type="Proteomes" id="UP000694393">
    <property type="component" value="Unplaced"/>
</dbReference>
<dbReference type="SUPFAM" id="SSF47986">
    <property type="entry name" value="DEATH domain"/>
    <property type="match status" value="1"/>
</dbReference>
<dbReference type="InterPro" id="IPR011029">
    <property type="entry name" value="DEATH-like_dom_sf"/>
</dbReference>
<dbReference type="CDD" id="cd08321">
    <property type="entry name" value="Pyrin_ASC-like"/>
    <property type="match status" value="1"/>
</dbReference>
<dbReference type="Ensembl" id="ENSPCET00000019810.1">
    <property type="protein sequence ID" value="ENSPCEP00000019159.1"/>
    <property type="gene ID" value="ENSPCEG00000014896.1"/>
</dbReference>
<feature type="domain" description="Pyrin" evidence="1">
    <location>
        <begin position="1"/>
        <end position="91"/>
    </location>
</feature>
<reference evidence="2" key="1">
    <citation type="submission" date="2025-08" db="UniProtKB">
        <authorList>
            <consortium name="Ensembl"/>
        </authorList>
    </citation>
    <scope>IDENTIFICATION</scope>
</reference>
<proteinExistence type="predicted"/>
<evidence type="ECO:0000313" key="3">
    <source>
        <dbReference type="Proteomes" id="UP000694393"/>
    </source>
</evidence>
<organism evidence="2 3">
    <name type="scientific">Pelusios castaneus</name>
    <name type="common">West African mud turtle</name>
    <dbReference type="NCBI Taxonomy" id="367368"/>
    <lineage>
        <taxon>Eukaryota</taxon>
        <taxon>Metazoa</taxon>
        <taxon>Chordata</taxon>
        <taxon>Craniata</taxon>
        <taxon>Vertebrata</taxon>
        <taxon>Euteleostomi</taxon>
        <taxon>Archelosauria</taxon>
        <taxon>Testudinata</taxon>
        <taxon>Testudines</taxon>
        <taxon>Pleurodira</taxon>
        <taxon>Pelomedusidae</taxon>
        <taxon>Pelusios</taxon>
    </lineage>
</organism>
<keyword evidence="3" id="KW-1185">Reference proteome</keyword>
<evidence type="ECO:0000313" key="2">
    <source>
        <dbReference type="Ensembl" id="ENSPCEP00000019159.1"/>
    </source>
</evidence>
<sequence length="99" mass="11411">MEETVRAHLLRVLEDLGEEFQTFKSKLSEIQLQEGYGVIPWSTLQRADPRNLTEELFSCYKDDRGLEVTMKVLRAINQPDLAETLTKRTGSGKRQDLEV</sequence>
<accession>A0A8C8VML3</accession>
<name>A0A8C8VML3_9SAUR</name>